<dbReference type="EMBL" id="LNQE01000177">
    <property type="protein sequence ID" value="KUG28776.1"/>
    <property type="molecule type" value="Genomic_DNA"/>
</dbReference>
<evidence type="ECO:0000313" key="1">
    <source>
        <dbReference type="EMBL" id="KUG28776.1"/>
    </source>
</evidence>
<dbReference type="AlphaFoldDB" id="A0A0W8G6J6"/>
<dbReference type="InterPro" id="IPR029055">
    <property type="entry name" value="Ntn_hydrolases_N"/>
</dbReference>
<evidence type="ECO:0008006" key="2">
    <source>
        <dbReference type="Google" id="ProtNLM"/>
    </source>
</evidence>
<dbReference type="PIRSF" id="PIRSF009120">
    <property type="entry name" value="UCP009120_prtse"/>
    <property type="match status" value="1"/>
</dbReference>
<accession>A0A0W8G6J6</accession>
<proteinExistence type="predicted"/>
<organism evidence="1">
    <name type="scientific">hydrocarbon metagenome</name>
    <dbReference type="NCBI Taxonomy" id="938273"/>
    <lineage>
        <taxon>unclassified sequences</taxon>
        <taxon>metagenomes</taxon>
        <taxon>ecological metagenomes</taxon>
    </lineage>
</organism>
<dbReference type="SUPFAM" id="SSF56235">
    <property type="entry name" value="N-terminal nucleophile aminohydrolases (Ntn hydrolases)"/>
    <property type="match status" value="1"/>
</dbReference>
<gene>
    <name evidence="1" type="ORF">ASZ90_001346</name>
</gene>
<protein>
    <recommendedName>
        <fullName evidence="2">Proteasome-type protease</fullName>
    </recommendedName>
</protein>
<reference evidence="1" key="1">
    <citation type="journal article" date="2015" name="Proc. Natl. Acad. Sci. U.S.A.">
        <title>Networks of energetic and metabolic interactions define dynamics in microbial communities.</title>
        <authorList>
            <person name="Embree M."/>
            <person name="Liu J.K."/>
            <person name="Al-Bassam M.M."/>
            <person name="Zengler K."/>
        </authorList>
    </citation>
    <scope>NUCLEOTIDE SEQUENCE</scope>
</reference>
<sequence>MTFCLGITVEEGLVGISDTRIVAGNEMTTGQKLSTYEVDGGVLFFMTSGLRSVRDKVVTYFEEALETCPPPDKLYKAVNIFADIIRRVAREDKDFLDESGLQFNIHVLMGGQFSGDATHKLYLVYPQGNWVEINPGTPYHIIGETGYGKPVLDRTLKHADSIHFALKVGCLAFDSTRISAAGVDFPLDVVVYSRGSFVLVEHRFEQADLAHISTWWQERLRESVRALPSEWIEAIAAELSPTSRKLVTCKPEDESGAVQG</sequence>
<comment type="caution">
    <text evidence="1">The sequence shown here is derived from an EMBL/GenBank/DDBJ whole genome shotgun (WGS) entry which is preliminary data.</text>
</comment>
<dbReference type="InterPro" id="IPR016545">
    <property type="entry name" value="UCP009120_prtse"/>
</dbReference>
<name>A0A0W8G6J6_9ZZZZ</name>
<dbReference type="Gene3D" id="3.60.20.10">
    <property type="entry name" value="Glutamine Phosphoribosylpyrophosphate, subunit 1, domain 1"/>
    <property type="match status" value="1"/>
</dbReference>